<evidence type="ECO:0000256" key="6">
    <source>
        <dbReference type="ARBA" id="ARBA00022763"/>
    </source>
</evidence>
<keyword evidence="17" id="KW-1185">Reference proteome</keyword>
<dbReference type="PROSITE" id="PS00727">
    <property type="entry name" value="AP_NUCLEASE_F1_2"/>
    <property type="match status" value="1"/>
</dbReference>
<dbReference type="GO" id="GO:0008081">
    <property type="term" value="F:phosphoric diester hydrolase activity"/>
    <property type="evidence" value="ECO:0007669"/>
    <property type="project" value="TreeGrafter"/>
</dbReference>
<accession>A0AAJ6QUJ8</accession>
<evidence type="ECO:0000259" key="16">
    <source>
        <dbReference type="Pfam" id="PF03372"/>
    </source>
</evidence>
<evidence type="ECO:0000256" key="13">
    <source>
        <dbReference type="PIRSR" id="PIRSR604808-3"/>
    </source>
</evidence>
<keyword evidence="9 14" id="KW-0234">DNA repair</keyword>
<organism evidence="17 18">
    <name type="scientific">Galendromus occidentalis</name>
    <name type="common">western predatory mite</name>
    <dbReference type="NCBI Taxonomy" id="34638"/>
    <lineage>
        <taxon>Eukaryota</taxon>
        <taxon>Metazoa</taxon>
        <taxon>Ecdysozoa</taxon>
        <taxon>Arthropoda</taxon>
        <taxon>Chelicerata</taxon>
        <taxon>Arachnida</taxon>
        <taxon>Acari</taxon>
        <taxon>Parasitiformes</taxon>
        <taxon>Mesostigmata</taxon>
        <taxon>Gamasina</taxon>
        <taxon>Phytoseioidea</taxon>
        <taxon>Phytoseiidae</taxon>
        <taxon>Typhlodrominae</taxon>
        <taxon>Galendromus</taxon>
    </lineage>
</organism>
<keyword evidence="10" id="KW-0539">Nucleus</keyword>
<feature type="site" description="Transition state stabilizer" evidence="13">
    <location>
        <position position="243"/>
    </location>
</feature>
<keyword evidence="7" id="KW-0378">Hydrolase</keyword>
<evidence type="ECO:0000256" key="2">
    <source>
        <dbReference type="ARBA" id="ARBA00001936"/>
    </source>
</evidence>
<feature type="binding site" evidence="12">
    <location>
        <position position="338"/>
    </location>
    <ligand>
        <name>Mg(2+)</name>
        <dbReference type="ChEBI" id="CHEBI:18420"/>
        <label>1</label>
    </ligand>
</feature>
<dbReference type="InterPro" id="IPR036691">
    <property type="entry name" value="Endo/exonu/phosph_ase_sf"/>
</dbReference>
<comment type="cofactor">
    <cofactor evidence="12 14">
        <name>Mg(2+)</name>
        <dbReference type="ChEBI" id="CHEBI:18420"/>
    </cofactor>
    <cofactor evidence="12 14">
        <name>Mn(2+)</name>
        <dbReference type="ChEBI" id="CHEBI:29035"/>
    </cofactor>
    <text evidence="12 14">Probably binds two magnesium or manganese ions per subunit.</text>
</comment>
<keyword evidence="18" id="KW-0456">Lyase</keyword>
<dbReference type="InterPro" id="IPR020848">
    <property type="entry name" value="AP_endonuclease_F1_CS"/>
</dbReference>
<dbReference type="Proteomes" id="UP000694867">
    <property type="component" value="Unplaced"/>
</dbReference>
<keyword evidence="12" id="KW-0464">Manganese</keyword>
<dbReference type="PANTHER" id="PTHR22748">
    <property type="entry name" value="AP ENDONUCLEASE"/>
    <property type="match status" value="1"/>
</dbReference>
<keyword evidence="5 12" id="KW-0479">Metal-binding</keyword>
<feature type="active site" description="Proton acceptor" evidence="11">
    <location>
        <position position="339"/>
    </location>
</feature>
<dbReference type="GO" id="GO:0008311">
    <property type="term" value="F:double-stranded DNA 3'-5' DNA exonuclease activity"/>
    <property type="evidence" value="ECO:0007669"/>
    <property type="project" value="UniProtKB-EC"/>
</dbReference>
<evidence type="ECO:0000256" key="1">
    <source>
        <dbReference type="ARBA" id="ARBA00000493"/>
    </source>
</evidence>
<dbReference type="PROSITE" id="PS51435">
    <property type="entry name" value="AP_NUCLEASE_F1_4"/>
    <property type="match status" value="1"/>
</dbReference>
<reference evidence="18" key="1">
    <citation type="submission" date="2025-08" db="UniProtKB">
        <authorList>
            <consortium name="RefSeq"/>
        </authorList>
    </citation>
    <scope>IDENTIFICATION</scope>
</reference>
<dbReference type="GO" id="GO:0046872">
    <property type="term" value="F:metal ion binding"/>
    <property type="evidence" value="ECO:0007669"/>
    <property type="project" value="UniProtKB-KW"/>
</dbReference>
<dbReference type="AlphaFoldDB" id="A0AAJ6QUJ8"/>
<dbReference type="InterPro" id="IPR004808">
    <property type="entry name" value="AP_endonuc_1"/>
</dbReference>
<dbReference type="GO" id="GO:0005634">
    <property type="term" value="C:nucleus"/>
    <property type="evidence" value="ECO:0007669"/>
    <property type="project" value="UniProtKB-SubCell"/>
</dbReference>
<dbReference type="EC" id="3.1.11.2" evidence="14"/>
<feature type="binding site" evidence="12">
    <location>
        <position position="339"/>
    </location>
    <ligand>
        <name>Mg(2+)</name>
        <dbReference type="ChEBI" id="CHEBI:18420"/>
        <label>1</label>
    </ligand>
</feature>
<dbReference type="InterPro" id="IPR005135">
    <property type="entry name" value="Endo/exonuclease/phosphatase"/>
</dbReference>
<sequence length="347" mass="39648">MAPKRAARRAASKTDEPSETVQDSTAEISKKTRSKRSRKDHEEDDLVEEKLSGGKAKKTKKTPKRSKSDNADVDDSSSTDKTRIASSDYGRKGSWKIVTWNVNGIRSWLKNGGLEYIEEEDADVYCLQETKCSEEKLPPEVTNYKGYKSYFLAGDKEGYSGVGIMSRKTPLNVEYGLSLEEHDSEGRVITLEFEEFFLVNSYVPNAGRGLVRLDYRLTWDRDFRKYLVGLKKKKSVILTGDLNVAHNEIDLKNPKTNKKNAGFTEEERQGLTDLLEEGFVDTFRKLYPEREGAYTFWTYMMNARAKNVGWRLDYFIVSEDLIDNVIDNEIRSTVMGSDHCPVVLHLK</sequence>
<dbReference type="GO" id="GO:0016829">
    <property type="term" value="F:lyase activity"/>
    <property type="evidence" value="ECO:0007669"/>
    <property type="project" value="UniProtKB-KW"/>
</dbReference>
<dbReference type="GO" id="GO:0006284">
    <property type="term" value="P:base-excision repair"/>
    <property type="evidence" value="ECO:0007669"/>
    <property type="project" value="TreeGrafter"/>
</dbReference>
<evidence type="ECO:0000256" key="9">
    <source>
        <dbReference type="ARBA" id="ARBA00023204"/>
    </source>
</evidence>
<comment type="cofactor">
    <cofactor evidence="2">
        <name>Mn(2+)</name>
        <dbReference type="ChEBI" id="CHEBI:29035"/>
    </cofactor>
</comment>
<feature type="domain" description="Endonuclease/exonuclease/phosphatase" evidence="16">
    <location>
        <begin position="98"/>
        <end position="339"/>
    </location>
</feature>
<dbReference type="PANTHER" id="PTHR22748:SF6">
    <property type="entry name" value="DNA-(APURINIC OR APYRIMIDINIC SITE) ENDONUCLEASE"/>
    <property type="match status" value="1"/>
</dbReference>
<dbReference type="NCBIfam" id="TIGR00195">
    <property type="entry name" value="exoDNase_III"/>
    <property type="match status" value="1"/>
</dbReference>
<feature type="binding site" evidence="12">
    <location>
        <position position="101"/>
    </location>
    <ligand>
        <name>Mg(2+)</name>
        <dbReference type="ChEBI" id="CHEBI:18420"/>
        <label>1</label>
    </ligand>
</feature>
<comment type="subcellular location">
    <subcellularLocation>
        <location evidence="3">Nucleus</location>
    </subcellularLocation>
</comment>
<feature type="site" description="Important for catalytic activity" evidence="13">
    <location>
        <position position="313"/>
    </location>
</feature>
<evidence type="ECO:0000256" key="4">
    <source>
        <dbReference type="ARBA" id="ARBA00007092"/>
    </source>
</evidence>
<evidence type="ECO:0000256" key="10">
    <source>
        <dbReference type="ARBA" id="ARBA00023242"/>
    </source>
</evidence>
<feature type="compositionally biased region" description="Basic residues" evidence="15">
    <location>
        <begin position="55"/>
        <end position="65"/>
    </location>
</feature>
<evidence type="ECO:0000256" key="5">
    <source>
        <dbReference type="ARBA" id="ARBA00022723"/>
    </source>
</evidence>
<name>A0AAJ6QUJ8_9ACAR</name>
<proteinExistence type="inferred from homology"/>
<evidence type="ECO:0000256" key="3">
    <source>
        <dbReference type="ARBA" id="ARBA00004123"/>
    </source>
</evidence>
<dbReference type="GeneID" id="100903466"/>
<dbReference type="EC" id="3.1.21.-" evidence="14"/>
<evidence type="ECO:0000313" key="17">
    <source>
        <dbReference type="Proteomes" id="UP000694867"/>
    </source>
</evidence>
<dbReference type="RefSeq" id="XP_003744372.1">
    <property type="nucleotide sequence ID" value="XM_003744324.2"/>
</dbReference>
<dbReference type="SUPFAM" id="SSF56219">
    <property type="entry name" value="DNase I-like"/>
    <property type="match status" value="1"/>
</dbReference>
<feature type="active site" description="Proton donor/acceptor" evidence="11">
    <location>
        <position position="241"/>
    </location>
</feature>
<dbReference type="GO" id="GO:0003677">
    <property type="term" value="F:DNA binding"/>
    <property type="evidence" value="ECO:0007669"/>
    <property type="project" value="InterPro"/>
</dbReference>
<dbReference type="FunFam" id="3.60.10.10:FF:000009">
    <property type="entry name" value="DNA-(apurinic or apyrimidinic site) lyase"/>
    <property type="match status" value="1"/>
</dbReference>
<evidence type="ECO:0000256" key="8">
    <source>
        <dbReference type="ARBA" id="ARBA00022842"/>
    </source>
</evidence>
<dbReference type="Pfam" id="PF03372">
    <property type="entry name" value="Exo_endo_phos"/>
    <property type="match status" value="1"/>
</dbReference>
<comment type="catalytic activity">
    <reaction evidence="1">
        <text>Exonucleolytic cleavage in the 3'- to 5'-direction to yield nucleoside 5'-phosphates.</text>
        <dbReference type="EC" id="3.1.11.2"/>
    </reaction>
</comment>
<feature type="active site" evidence="11">
    <location>
        <position position="202"/>
    </location>
</feature>
<feature type="region of interest" description="Disordered" evidence="15">
    <location>
        <begin position="1"/>
        <end position="86"/>
    </location>
</feature>
<evidence type="ECO:0000256" key="14">
    <source>
        <dbReference type="RuleBase" id="RU362131"/>
    </source>
</evidence>
<feature type="compositionally biased region" description="Basic residues" evidence="15">
    <location>
        <begin position="1"/>
        <end position="11"/>
    </location>
</feature>
<keyword evidence="8 12" id="KW-0460">Magnesium</keyword>
<evidence type="ECO:0000256" key="7">
    <source>
        <dbReference type="ARBA" id="ARBA00022801"/>
    </source>
</evidence>
<feature type="binding site" evidence="12">
    <location>
        <position position="243"/>
    </location>
    <ligand>
        <name>Mg(2+)</name>
        <dbReference type="ChEBI" id="CHEBI:18420"/>
        <label>1</label>
    </ligand>
</feature>
<evidence type="ECO:0000256" key="15">
    <source>
        <dbReference type="SAM" id="MobiDB-lite"/>
    </source>
</evidence>
<dbReference type="KEGG" id="goe:100903466"/>
<feature type="site" description="Interaction with DNA substrate" evidence="13">
    <location>
        <position position="339"/>
    </location>
</feature>
<feature type="binding site" evidence="12">
    <location>
        <position position="241"/>
    </location>
    <ligand>
        <name>Mg(2+)</name>
        <dbReference type="ChEBI" id="CHEBI:18420"/>
        <label>1</label>
    </ligand>
</feature>
<feature type="binding site" evidence="12">
    <location>
        <position position="129"/>
    </location>
    <ligand>
        <name>Mg(2+)</name>
        <dbReference type="ChEBI" id="CHEBI:18420"/>
        <label>1</label>
    </ligand>
</feature>
<dbReference type="NCBIfam" id="TIGR00633">
    <property type="entry name" value="xth"/>
    <property type="match status" value="1"/>
</dbReference>
<dbReference type="Gene3D" id="3.60.10.10">
    <property type="entry name" value="Endonuclease/exonuclease/phosphatase"/>
    <property type="match status" value="1"/>
</dbReference>
<comment type="similarity">
    <text evidence="4 14">Belongs to the DNA repair enzymes AP/ExoA family.</text>
</comment>
<evidence type="ECO:0000313" key="18">
    <source>
        <dbReference type="RefSeq" id="XP_003744372.1"/>
    </source>
</evidence>
<evidence type="ECO:0000256" key="12">
    <source>
        <dbReference type="PIRSR" id="PIRSR604808-2"/>
    </source>
</evidence>
<dbReference type="GO" id="GO:0003906">
    <property type="term" value="F:DNA-(apurinic or apyrimidinic site) endonuclease activity"/>
    <property type="evidence" value="ECO:0007669"/>
    <property type="project" value="TreeGrafter"/>
</dbReference>
<protein>
    <recommendedName>
        <fullName evidence="14">DNA repair nuclease/redox regulator APEX1</fullName>
        <shortName evidence="14">APEN</shortName>
        <shortName evidence="14">REF-1</shortName>
        <ecNumber evidence="14">3.1.11.2</ecNumber>
        <ecNumber evidence="14">3.1.21.-</ecNumber>
    </recommendedName>
    <alternativeName>
        <fullName evidence="14">APEX nuclease</fullName>
    </alternativeName>
    <alternativeName>
        <fullName evidence="14">Apurinic-apyrimidinic endonuclease 1</fullName>
    </alternativeName>
    <alternativeName>
        <fullName evidence="14">Redox factor-1</fullName>
    </alternativeName>
    <component>
        <recommendedName>
            <fullName evidence="14">DNA repair nuclease/redox regulator APEX1, mitochondrial</fullName>
        </recommendedName>
    </component>
</protein>
<evidence type="ECO:0000256" key="11">
    <source>
        <dbReference type="PIRSR" id="PIRSR604808-1"/>
    </source>
</evidence>
<keyword evidence="6 14" id="KW-0227">DNA damage</keyword>
<dbReference type="CDD" id="cd09087">
    <property type="entry name" value="Ape1-like_AP-endo"/>
    <property type="match status" value="1"/>
</dbReference>
<gene>
    <name evidence="18" type="primary">LOC100903466</name>
</gene>